<accession>A0ABP9AWL2</accession>
<gene>
    <name evidence="2" type="ORF">GCM10023220_09430</name>
</gene>
<sequence length="56" mass="5637">MGVVGADERVGTGFGSANAMPGVASTVTAQTTVTAAVIRPRFPGPTTPAPQLVNRR</sequence>
<proteinExistence type="predicted"/>
<feature type="region of interest" description="Disordered" evidence="1">
    <location>
        <begin position="1"/>
        <end position="20"/>
    </location>
</feature>
<evidence type="ECO:0000313" key="3">
    <source>
        <dbReference type="Proteomes" id="UP001501265"/>
    </source>
</evidence>
<organism evidence="2 3">
    <name type="scientific">Streptomyces ziwulingensis</name>
    <dbReference type="NCBI Taxonomy" id="1045501"/>
    <lineage>
        <taxon>Bacteria</taxon>
        <taxon>Bacillati</taxon>
        <taxon>Actinomycetota</taxon>
        <taxon>Actinomycetes</taxon>
        <taxon>Kitasatosporales</taxon>
        <taxon>Streptomycetaceae</taxon>
        <taxon>Streptomyces</taxon>
    </lineage>
</organism>
<name>A0ABP9AWL2_9ACTN</name>
<evidence type="ECO:0000256" key="1">
    <source>
        <dbReference type="SAM" id="MobiDB-lite"/>
    </source>
</evidence>
<keyword evidence="3" id="KW-1185">Reference proteome</keyword>
<comment type="caution">
    <text evidence="2">The sequence shown here is derived from an EMBL/GenBank/DDBJ whole genome shotgun (WGS) entry which is preliminary data.</text>
</comment>
<dbReference type="EMBL" id="BAABIG010000008">
    <property type="protein sequence ID" value="GAA4787273.1"/>
    <property type="molecule type" value="Genomic_DNA"/>
</dbReference>
<protein>
    <submittedName>
        <fullName evidence="2">Uncharacterized protein</fullName>
    </submittedName>
</protein>
<reference evidence="3" key="1">
    <citation type="journal article" date="2019" name="Int. J. Syst. Evol. Microbiol.">
        <title>The Global Catalogue of Microorganisms (GCM) 10K type strain sequencing project: providing services to taxonomists for standard genome sequencing and annotation.</title>
        <authorList>
            <consortium name="The Broad Institute Genomics Platform"/>
            <consortium name="The Broad Institute Genome Sequencing Center for Infectious Disease"/>
            <person name="Wu L."/>
            <person name="Ma J."/>
        </authorList>
    </citation>
    <scope>NUCLEOTIDE SEQUENCE [LARGE SCALE GENOMIC DNA]</scope>
    <source>
        <strain evidence="3">JCM 18081</strain>
    </source>
</reference>
<feature type="compositionally biased region" description="Basic and acidic residues" evidence="1">
    <location>
        <begin position="1"/>
        <end position="10"/>
    </location>
</feature>
<dbReference type="Proteomes" id="UP001501265">
    <property type="component" value="Unassembled WGS sequence"/>
</dbReference>
<evidence type="ECO:0000313" key="2">
    <source>
        <dbReference type="EMBL" id="GAA4787273.1"/>
    </source>
</evidence>